<dbReference type="KEGG" id="liu:OU989_22775"/>
<dbReference type="RefSeq" id="WP_274797621.1">
    <property type="nucleotide sequence ID" value="NZ_CP113528.1"/>
</dbReference>
<accession>A0AAJ5UZ86</accession>
<keyword evidence="1" id="KW-0614">Plasmid</keyword>
<proteinExistence type="predicted"/>
<dbReference type="AlphaFoldDB" id="A0AAJ5UZ86"/>
<name>A0AAJ5UZ86_9BACI</name>
<protein>
    <submittedName>
        <fullName evidence="1">Uncharacterized protein</fullName>
    </submittedName>
</protein>
<evidence type="ECO:0000313" key="2">
    <source>
        <dbReference type="Proteomes" id="UP001219585"/>
    </source>
</evidence>
<dbReference type="Proteomes" id="UP001219585">
    <property type="component" value="Plasmid unnamed"/>
</dbReference>
<sequence>MNAPKLRFKEFTKSWNNKKLDHLLVESKEKSLGDENGIVLTSSRKGLFPRSTYFDGREDENTVGYSLVPKDSFTYRQMSDDHKLPALPEGVYYIATKGPFTHQ</sequence>
<organism evidence="1 2">
    <name type="scientific">Lysinibacillus irui</name>
    <dbReference type="NCBI Taxonomy" id="2998077"/>
    <lineage>
        <taxon>Bacteria</taxon>
        <taxon>Bacillati</taxon>
        <taxon>Bacillota</taxon>
        <taxon>Bacilli</taxon>
        <taxon>Bacillales</taxon>
        <taxon>Bacillaceae</taxon>
        <taxon>Lysinibacillus</taxon>
    </lineage>
</organism>
<gene>
    <name evidence="1" type="ORF">OU989_22775</name>
</gene>
<evidence type="ECO:0000313" key="1">
    <source>
        <dbReference type="EMBL" id="WDV09415.1"/>
    </source>
</evidence>
<geneLocation type="plasmid" evidence="1 2">
    <name>unnamed</name>
</geneLocation>
<dbReference type="EMBL" id="CP113528">
    <property type="protein sequence ID" value="WDV09415.1"/>
    <property type="molecule type" value="Genomic_DNA"/>
</dbReference>
<reference evidence="1" key="1">
    <citation type="submission" date="2022-11" db="EMBL/GenBank/DDBJ databases">
        <title>Lysinibacillus irui.</title>
        <authorList>
            <person name="Akintayo S.O."/>
        </authorList>
    </citation>
    <scope>NUCLEOTIDE SEQUENCE</scope>
    <source>
        <strain evidence="1">IRB4-01</strain>
        <plasmid evidence="1">unnamed</plasmid>
    </source>
</reference>